<reference evidence="3 4" key="1">
    <citation type="submission" date="2015-11" db="EMBL/GenBank/DDBJ databases">
        <title>Genomic analysis of 38 Legionella species identifies large and diverse effector repertoires.</title>
        <authorList>
            <person name="Burstein D."/>
            <person name="Amaro F."/>
            <person name="Zusman T."/>
            <person name="Lifshitz Z."/>
            <person name="Cohen O."/>
            <person name="Gilbert J.A."/>
            <person name="Pupko T."/>
            <person name="Shuman H.A."/>
            <person name="Segal G."/>
        </authorList>
    </citation>
    <scope>NUCLEOTIDE SEQUENCE [LARGE SCALE GENOMIC DNA]</scope>
    <source>
        <strain evidence="3 4">SC-63-C7</strain>
    </source>
</reference>
<keyword evidence="4" id="KW-1185">Reference proteome</keyword>
<feature type="compositionally biased region" description="Polar residues" evidence="1">
    <location>
        <begin position="32"/>
        <end position="51"/>
    </location>
</feature>
<feature type="chain" id="PRO_5006917390" description="Lipoprotein" evidence="2">
    <location>
        <begin position="22"/>
        <end position="88"/>
    </location>
</feature>
<dbReference type="PROSITE" id="PS51257">
    <property type="entry name" value="PROKAR_LIPOPROTEIN"/>
    <property type="match status" value="1"/>
</dbReference>
<accession>A0A0W0YA76</accession>
<evidence type="ECO:0000256" key="2">
    <source>
        <dbReference type="SAM" id="SignalP"/>
    </source>
</evidence>
<evidence type="ECO:0000256" key="1">
    <source>
        <dbReference type="SAM" id="MobiDB-lite"/>
    </source>
</evidence>
<sequence length="88" mass="9555">MPNFKSLKWCFGIALSLGLGACSMDMQRSEHSNYPQSYEPTSKAQAQTQKGAVNKSKAKQKTYASKDPTQQATPGPARKAAPQIPVIQ</sequence>
<comment type="caution">
    <text evidence="3">The sequence shown here is derived from an EMBL/GenBank/DDBJ whole genome shotgun (WGS) entry which is preliminary data.</text>
</comment>
<proteinExistence type="predicted"/>
<evidence type="ECO:0000313" key="3">
    <source>
        <dbReference type="EMBL" id="KTD53502.1"/>
    </source>
</evidence>
<gene>
    <name evidence="3" type="ORF">Lsan_3912</name>
</gene>
<feature type="region of interest" description="Disordered" evidence="1">
    <location>
        <begin position="28"/>
        <end position="88"/>
    </location>
</feature>
<protein>
    <recommendedName>
        <fullName evidence="5">Lipoprotein</fullName>
    </recommendedName>
</protein>
<evidence type="ECO:0000313" key="4">
    <source>
        <dbReference type="Proteomes" id="UP000054703"/>
    </source>
</evidence>
<keyword evidence="2" id="KW-0732">Signal</keyword>
<name>A0A0W0YA76_9GAMM</name>
<dbReference type="RefSeq" id="WP_058515793.1">
    <property type="nucleotide sequence ID" value="NZ_CAAAIH010000006.1"/>
</dbReference>
<evidence type="ECO:0008006" key="5">
    <source>
        <dbReference type="Google" id="ProtNLM"/>
    </source>
</evidence>
<dbReference type="EMBL" id="LNYU01000091">
    <property type="protein sequence ID" value="KTD53502.1"/>
    <property type="molecule type" value="Genomic_DNA"/>
</dbReference>
<dbReference type="OrthoDB" id="5652483at2"/>
<dbReference type="AlphaFoldDB" id="A0A0W0YA76"/>
<feature type="signal peptide" evidence="2">
    <location>
        <begin position="1"/>
        <end position="21"/>
    </location>
</feature>
<dbReference type="Proteomes" id="UP000054703">
    <property type="component" value="Unassembled WGS sequence"/>
</dbReference>
<dbReference type="PATRIC" id="fig|45074.5.peg.4201"/>
<organism evidence="3 4">
    <name type="scientific">Legionella santicrucis</name>
    <dbReference type="NCBI Taxonomy" id="45074"/>
    <lineage>
        <taxon>Bacteria</taxon>
        <taxon>Pseudomonadati</taxon>
        <taxon>Pseudomonadota</taxon>
        <taxon>Gammaproteobacteria</taxon>
        <taxon>Legionellales</taxon>
        <taxon>Legionellaceae</taxon>
        <taxon>Legionella</taxon>
    </lineage>
</organism>